<dbReference type="OrthoDB" id="9805423at2"/>
<dbReference type="PRINTS" id="PR00412">
    <property type="entry name" value="EPOXHYDRLASE"/>
</dbReference>
<accession>A0A075TVK0</accession>
<organism evidence="2 3">
    <name type="scientific">Weissella ceti</name>
    <dbReference type="NCBI Taxonomy" id="759620"/>
    <lineage>
        <taxon>Bacteria</taxon>
        <taxon>Bacillati</taxon>
        <taxon>Bacillota</taxon>
        <taxon>Bacilli</taxon>
        <taxon>Lactobacillales</taxon>
        <taxon>Lactobacillaceae</taxon>
        <taxon>Weissella</taxon>
    </lineage>
</organism>
<proteinExistence type="predicted"/>
<dbReference type="InterPro" id="IPR029058">
    <property type="entry name" value="AB_hydrolase_fold"/>
</dbReference>
<dbReference type="PATRIC" id="fig|759620.7.peg.676"/>
<gene>
    <name evidence="2" type="ORF">WS74_0652</name>
</gene>
<dbReference type="InterPro" id="IPR050228">
    <property type="entry name" value="Carboxylesterase_BioH"/>
</dbReference>
<keyword evidence="3" id="KW-1185">Reference proteome</keyword>
<evidence type="ECO:0000313" key="2">
    <source>
        <dbReference type="EMBL" id="AIM62904.1"/>
    </source>
</evidence>
<dbReference type="STRING" id="759620.WS105_0712"/>
<protein>
    <submittedName>
        <fullName evidence="2">Halo peroxidase</fullName>
    </submittedName>
</protein>
<keyword evidence="2" id="KW-0575">Peroxidase</keyword>
<dbReference type="RefSeq" id="WP_009765254.1">
    <property type="nucleotide sequence ID" value="NZ_CP009223.1"/>
</dbReference>
<dbReference type="Proteomes" id="UP000029079">
    <property type="component" value="Chromosome"/>
</dbReference>
<reference evidence="2 3" key="1">
    <citation type="journal article" date="2014" name="Genome Announc.">
        <title>Complete Genome Sequences of Fish Pathogenic Weissella ceti Strains WS74 and WS105.</title>
        <authorList>
            <person name="Figueiredo H.C."/>
            <person name="Leal C.A."/>
            <person name="Dorella F.A."/>
            <person name="Carvalho A.F."/>
            <person name="Soares S.C."/>
            <person name="Pereira F.L."/>
            <person name="Azevedo V.A."/>
        </authorList>
    </citation>
    <scope>NUCLEOTIDE SEQUENCE [LARGE SCALE GENOMIC DNA]</scope>
    <source>
        <strain evidence="2 3">WS74</strain>
    </source>
</reference>
<dbReference type="Pfam" id="PF00561">
    <property type="entry name" value="Abhydrolase_1"/>
    <property type="match status" value="1"/>
</dbReference>
<evidence type="ECO:0000313" key="3">
    <source>
        <dbReference type="Proteomes" id="UP000029079"/>
    </source>
</evidence>
<sequence length="265" mass="29801">MELFLNDGNTIYFTDFGSKSAQPIIFIHGFSGRHSEFYGQVDTCLQAGFRVIQVDLRNHGRSSVDPNATISRLSVDIAELIAALELDHVIFIAHSMGAAVTWSYMKLFGTEKIAKIVTIDESPQCLAVDTWPYSLFETTWASVPEVFDHFKQTKMTVNRLPDDIFKEIKNEKDKYAFNTSDNQRLLESHVVAMWQSVIAAVDKPQLFIAGEKSPLWSPEHAEYCANLAKQGSFAIIPNTGHLPHAEAPKAFNEQVISFLLMTNRD</sequence>
<dbReference type="GO" id="GO:0004601">
    <property type="term" value="F:peroxidase activity"/>
    <property type="evidence" value="ECO:0007669"/>
    <property type="project" value="UniProtKB-KW"/>
</dbReference>
<feature type="domain" description="AB hydrolase-1" evidence="1">
    <location>
        <begin position="23"/>
        <end position="248"/>
    </location>
</feature>
<dbReference type="EMBL" id="CP009223">
    <property type="protein sequence ID" value="AIM62904.1"/>
    <property type="molecule type" value="Genomic_DNA"/>
</dbReference>
<name>A0A075TVK0_9LACO</name>
<dbReference type="KEGG" id="wct:WS74_0652"/>
<dbReference type="InterPro" id="IPR000639">
    <property type="entry name" value="Epox_hydrolase-like"/>
</dbReference>
<dbReference type="SUPFAM" id="SSF53474">
    <property type="entry name" value="alpha/beta-Hydrolases"/>
    <property type="match status" value="1"/>
</dbReference>
<reference evidence="3" key="2">
    <citation type="submission" date="2014-08" db="EMBL/GenBank/DDBJ databases">
        <title>Complete genome of Weissella ceti strain WS74 isolated from diseased rainbow trout in Brazil.</title>
        <authorList>
            <person name="Figueiredo H.C.P."/>
            <person name="Leal C.A.G."/>
            <person name="Pereira F.L."/>
            <person name="Soares S.C."/>
            <person name="Dorella F.A."/>
            <person name="Carvalho A.F."/>
            <person name="Azevedo V.A.C."/>
        </authorList>
    </citation>
    <scope>NUCLEOTIDE SEQUENCE [LARGE SCALE GENOMIC DNA]</scope>
    <source>
        <strain evidence="3">WS74</strain>
    </source>
</reference>
<dbReference type="Gene3D" id="3.40.50.1820">
    <property type="entry name" value="alpha/beta hydrolase"/>
    <property type="match status" value="1"/>
</dbReference>
<dbReference type="AlphaFoldDB" id="A0A075TVK0"/>
<dbReference type="PANTHER" id="PTHR43194">
    <property type="entry name" value="HYDROLASE ALPHA/BETA FOLD FAMILY"/>
    <property type="match status" value="1"/>
</dbReference>
<dbReference type="KEGG" id="wce:WS08_0650"/>
<dbReference type="InterPro" id="IPR000073">
    <property type="entry name" value="AB_hydrolase_1"/>
</dbReference>
<keyword evidence="2" id="KW-0560">Oxidoreductase</keyword>
<dbReference type="KEGG" id="wci:WS105_0712"/>
<dbReference type="PANTHER" id="PTHR43194:SF2">
    <property type="entry name" value="PEROXISOMAL MEMBRANE PROTEIN LPX1"/>
    <property type="match status" value="1"/>
</dbReference>
<evidence type="ECO:0000259" key="1">
    <source>
        <dbReference type="Pfam" id="PF00561"/>
    </source>
</evidence>